<feature type="domain" description="SCP" evidence="6">
    <location>
        <begin position="210"/>
        <end position="323"/>
    </location>
</feature>
<keyword evidence="2 5" id="KW-0812">Transmembrane</keyword>
<dbReference type="SUPFAM" id="SSF55797">
    <property type="entry name" value="PR-1-like"/>
    <property type="match status" value="1"/>
</dbReference>
<dbReference type="GO" id="GO:0009403">
    <property type="term" value="P:toxin biosynthetic process"/>
    <property type="evidence" value="ECO:0007669"/>
    <property type="project" value="InterPro"/>
</dbReference>
<evidence type="ECO:0000256" key="3">
    <source>
        <dbReference type="ARBA" id="ARBA00022989"/>
    </source>
</evidence>
<evidence type="ECO:0000259" key="6">
    <source>
        <dbReference type="Pfam" id="PF00188"/>
    </source>
</evidence>
<evidence type="ECO:0000256" key="2">
    <source>
        <dbReference type="ARBA" id="ARBA00022692"/>
    </source>
</evidence>
<gene>
    <name evidence="7" type="ORF">AVDCRST_MAG18-326</name>
</gene>
<evidence type="ECO:0000256" key="5">
    <source>
        <dbReference type="SAM" id="Phobius"/>
    </source>
</evidence>
<dbReference type="CDD" id="cd05379">
    <property type="entry name" value="CAP_bacterial"/>
    <property type="match status" value="1"/>
</dbReference>
<comment type="subcellular location">
    <subcellularLocation>
        <location evidence="1">Membrane</location>
        <topology evidence="1">Multi-pass membrane protein</topology>
    </subcellularLocation>
</comment>
<feature type="transmembrane region" description="Helical" evidence="5">
    <location>
        <begin position="108"/>
        <end position="131"/>
    </location>
</feature>
<feature type="transmembrane region" description="Helical" evidence="5">
    <location>
        <begin position="67"/>
        <end position="87"/>
    </location>
</feature>
<dbReference type="PANTHER" id="PTHR31157">
    <property type="entry name" value="SCP DOMAIN-CONTAINING PROTEIN"/>
    <property type="match status" value="1"/>
</dbReference>
<feature type="transmembrane region" description="Helical" evidence="5">
    <location>
        <begin position="34"/>
        <end position="55"/>
    </location>
</feature>
<dbReference type="GO" id="GO:0016020">
    <property type="term" value="C:membrane"/>
    <property type="evidence" value="ECO:0007669"/>
    <property type="project" value="UniProtKB-SubCell"/>
</dbReference>
<sequence length="327" mass="34280">MGGQAIDLIVMGFVALAAIVGMGFGALRATSGLICTGIIVTLMLLGYAPLATTLARLPGLNPRVTTILAFGLLAIVGQVIAVLTFQRPLGPLLGLLGQRRGLRRLDRLLGAVPGAIVGCLLAGLLLAPLAVAAPALGLGPALREARLASLLLEGDARFLQMARIRPLLQTAADTLALPSPVNEGEAGRELPFSVAATELAPDPAAEAQILALVNEERARVGLPALEFDRALVPVGHAHAVEMFERGYFAHESQVTGDPFDRLADANIAYLTAGENLAFAPDVVTAHRGLMDSPGHRANILSPKFGRAGMAVIRSRYHGLMIVQLFRN</sequence>
<dbReference type="InterPro" id="IPR035940">
    <property type="entry name" value="CAP_sf"/>
</dbReference>
<dbReference type="InterPro" id="IPR003825">
    <property type="entry name" value="Colicin-V_CvpA"/>
</dbReference>
<dbReference type="PANTHER" id="PTHR31157:SF1">
    <property type="entry name" value="SCP DOMAIN-CONTAINING PROTEIN"/>
    <property type="match status" value="1"/>
</dbReference>
<dbReference type="Gene3D" id="3.40.33.10">
    <property type="entry name" value="CAP"/>
    <property type="match status" value="1"/>
</dbReference>
<evidence type="ECO:0000256" key="1">
    <source>
        <dbReference type="ARBA" id="ARBA00004141"/>
    </source>
</evidence>
<name>A0A6J4UI83_9BACT</name>
<proteinExistence type="predicted"/>
<dbReference type="Pfam" id="PF00188">
    <property type="entry name" value="CAP"/>
    <property type="match status" value="1"/>
</dbReference>
<reference evidence="7" key="1">
    <citation type="submission" date="2020-02" db="EMBL/GenBank/DDBJ databases">
        <authorList>
            <person name="Meier V. D."/>
        </authorList>
    </citation>
    <scope>NUCLEOTIDE SEQUENCE</scope>
    <source>
        <strain evidence="7">AVDCRST_MAG18</strain>
    </source>
</reference>
<keyword evidence="4 5" id="KW-0472">Membrane</keyword>
<organism evidence="7">
    <name type="scientific">uncultured Thermomicrobiales bacterium</name>
    <dbReference type="NCBI Taxonomy" id="1645740"/>
    <lineage>
        <taxon>Bacteria</taxon>
        <taxon>Pseudomonadati</taxon>
        <taxon>Thermomicrobiota</taxon>
        <taxon>Thermomicrobia</taxon>
        <taxon>Thermomicrobiales</taxon>
        <taxon>environmental samples</taxon>
    </lineage>
</organism>
<dbReference type="AlphaFoldDB" id="A0A6J4UI83"/>
<keyword evidence="3 5" id="KW-1133">Transmembrane helix</keyword>
<evidence type="ECO:0000256" key="4">
    <source>
        <dbReference type="ARBA" id="ARBA00023136"/>
    </source>
</evidence>
<evidence type="ECO:0000313" key="7">
    <source>
        <dbReference type="EMBL" id="CAA9551117.1"/>
    </source>
</evidence>
<dbReference type="InterPro" id="IPR014044">
    <property type="entry name" value="CAP_dom"/>
</dbReference>
<dbReference type="EMBL" id="CADCWN010000022">
    <property type="protein sequence ID" value="CAA9551117.1"/>
    <property type="molecule type" value="Genomic_DNA"/>
</dbReference>
<protein>
    <recommendedName>
        <fullName evidence="6">SCP domain-containing protein</fullName>
    </recommendedName>
</protein>
<feature type="transmembrane region" description="Helical" evidence="5">
    <location>
        <begin position="6"/>
        <end position="27"/>
    </location>
</feature>
<accession>A0A6J4UI83</accession>
<dbReference type="Pfam" id="PF02674">
    <property type="entry name" value="Colicin_V"/>
    <property type="match status" value="1"/>
</dbReference>